<dbReference type="STRING" id="46224.B4102_0144"/>
<gene>
    <name evidence="1" type="ORF">B4102_0144</name>
</gene>
<protein>
    <recommendedName>
        <fullName evidence="3">Phr family secreted Rap phosphatase inhibitor</fullName>
    </recommendedName>
</protein>
<evidence type="ECO:0008006" key="3">
    <source>
        <dbReference type="Google" id="ProtNLM"/>
    </source>
</evidence>
<accession>A0A150LD32</accession>
<name>A0A150LD32_9BACI</name>
<reference evidence="1 2" key="1">
    <citation type="submission" date="2016-01" db="EMBL/GenBank/DDBJ databases">
        <title>Genome Sequences of Twelve Sporeforming Bacillus Species Isolated from Foods.</title>
        <authorList>
            <person name="Berendsen E.M."/>
            <person name="Wells-Bennik M.H."/>
            <person name="Krawcyk A.O."/>
            <person name="De Jong A."/>
            <person name="Holsappel S."/>
            <person name="Eijlander R.T."/>
            <person name="Kuipers O.P."/>
        </authorList>
    </citation>
    <scope>NUCLEOTIDE SEQUENCE [LARGE SCALE GENOMIC DNA]</scope>
    <source>
        <strain evidence="1 2">B4102</strain>
    </source>
</reference>
<comment type="caution">
    <text evidence="1">The sequence shown here is derived from an EMBL/GenBank/DDBJ whole genome shotgun (WGS) entry which is preliminary data.</text>
</comment>
<organism evidence="1 2">
    <name type="scientific">Heyndrickxia sporothermodurans</name>
    <dbReference type="NCBI Taxonomy" id="46224"/>
    <lineage>
        <taxon>Bacteria</taxon>
        <taxon>Bacillati</taxon>
        <taxon>Bacillota</taxon>
        <taxon>Bacilli</taxon>
        <taxon>Bacillales</taxon>
        <taxon>Bacillaceae</taxon>
        <taxon>Heyndrickxia</taxon>
    </lineage>
</organism>
<dbReference type="PATRIC" id="fig|46224.3.peg.1164"/>
<keyword evidence="2" id="KW-1185">Reference proteome</keyword>
<proteinExistence type="predicted"/>
<dbReference type="EMBL" id="LQYN01000015">
    <property type="protein sequence ID" value="KYD10238.1"/>
    <property type="molecule type" value="Genomic_DNA"/>
</dbReference>
<evidence type="ECO:0000313" key="1">
    <source>
        <dbReference type="EMBL" id="KYD10238.1"/>
    </source>
</evidence>
<evidence type="ECO:0000313" key="2">
    <source>
        <dbReference type="Proteomes" id="UP000075666"/>
    </source>
</evidence>
<dbReference type="RefSeq" id="WP_160331411.1">
    <property type="nucleotide sequence ID" value="NZ_LQYN01000015.1"/>
</dbReference>
<dbReference type="AlphaFoldDB" id="A0A150LD32"/>
<sequence>MKKLLLSITLGAFLLGGISIFSSTPENFKNIAAGGEKEPSILSISKAA</sequence>
<dbReference type="Proteomes" id="UP000075666">
    <property type="component" value="Unassembled WGS sequence"/>
</dbReference>